<keyword evidence="1" id="KW-0067">ATP-binding</keyword>
<dbReference type="AlphaFoldDB" id="A0A650CQ91"/>
<gene>
    <name evidence="1" type="ORF">D1868_08450</name>
</gene>
<dbReference type="EMBL" id="CP045483">
    <property type="protein sequence ID" value="QGR20011.1"/>
    <property type="molecule type" value="Genomic_DNA"/>
</dbReference>
<dbReference type="Proteomes" id="UP000423396">
    <property type="component" value="Chromosome"/>
</dbReference>
<name>A0A650CQ91_9CREN</name>
<accession>A0A650CQ91</accession>
<keyword evidence="1" id="KW-0547">Nucleotide-binding</keyword>
<organism evidence="1 2">
    <name type="scientific">Stygiolobus azoricus</name>
    <dbReference type="NCBI Taxonomy" id="41675"/>
    <lineage>
        <taxon>Archaea</taxon>
        <taxon>Thermoproteota</taxon>
        <taxon>Thermoprotei</taxon>
        <taxon>Sulfolobales</taxon>
        <taxon>Sulfolobaceae</taxon>
        <taxon>Stygiolobus</taxon>
    </lineage>
</organism>
<sequence>MATSTYKVIHPDARVADLLGLLTTLHNTFNDKVDIYILEKELEVDMDELMPILYAANTMGFINLAEGDVIITDKGLDFLKANLKKRKELLRDSIDRLEPFSTAKELKSFTVKELLEKLEEKGITIYSSPTGYNDLEIILVEWGIYSGFLAREGDRYIVKV</sequence>
<dbReference type="RefSeq" id="WP_156007381.1">
    <property type="nucleotide sequence ID" value="NZ_CP045483.1"/>
</dbReference>
<proteinExistence type="predicted"/>
<evidence type="ECO:0000313" key="1">
    <source>
        <dbReference type="EMBL" id="QGR20011.1"/>
    </source>
</evidence>
<dbReference type="GeneID" id="42799094"/>
<evidence type="ECO:0000313" key="2">
    <source>
        <dbReference type="Proteomes" id="UP000423396"/>
    </source>
</evidence>
<dbReference type="OrthoDB" id="55804at2157"/>
<dbReference type="GO" id="GO:0005524">
    <property type="term" value="F:ATP binding"/>
    <property type="evidence" value="ECO:0007669"/>
    <property type="project" value="UniProtKB-KW"/>
</dbReference>
<reference evidence="1 2" key="1">
    <citation type="submission" date="2019-10" db="EMBL/GenBank/DDBJ databases">
        <title>Genome Sequences from Six Type Strain Members of the Archaeal Family Sulfolobaceae: Acidianus ambivalens, Acidianus infernus, Metallosphaera prunae, Stygiolobus azoricus, Sulfolobus metallicus, and Sulfurisphaera ohwakuensis.</title>
        <authorList>
            <person name="Counts J.A."/>
            <person name="Kelly R.M."/>
        </authorList>
    </citation>
    <scope>NUCLEOTIDE SEQUENCE [LARGE SCALE GENOMIC DNA]</scope>
    <source>
        <strain evidence="1 2">FC6</strain>
    </source>
</reference>
<dbReference type="InterPro" id="IPR018632">
    <property type="entry name" value="AAA-associated_dom_C"/>
</dbReference>
<dbReference type="Pfam" id="PF09821">
    <property type="entry name" value="AAA_assoc_C"/>
    <property type="match status" value="1"/>
</dbReference>
<keyword evidence="2" id="KW-1185">Reference proteome</keyword>
<dbReference type="KEGG" id="sazo:D1868_08450"/>
<protein>
    <submittedName>
        <fullName evidence="1">ABC transporter ATP-binding protein</fullName>
    </submittedName>
</protein>